<keyword evidence="7" id="KW-0391">Immunity</keyword>
<evidence type="ECO:0000256" key="3">
    <source>
        <dbReference type="ARBA" id="ARBA00022525"/>
    </source>
</evidence>
<evidence type="ECO:0000259" key="9">
    <source>
        <dbReference type="PROSITE" id="PS51019"/>
    </source>
</evidence>
<dbReference type="GO" id="GO:0016020">
    <property type="term" value="C:membrane"/>
    <property type="evidence" value="ECO:0007669"/>
    <property type="project" value="TreeGrafter"/>
</dbReference>
<dbReference type="AlphaFoldDB" id="V4C318"/>
<dbReference type="PANTHER" id="PTHR45828">
    <property type="entry name" value="CYTOCHROME B561/FERRIC REDUCTASE TRANSMEMBRANE"/>
    <property type="match status" value="1"/>
</dbReference>
<evidence type="ECO:0000256" key="7">
    <source>
        <dbReference type="ARBA" id="ARBA00022859"/>
    </source>
</evidence>
<dbReference type="EMBL" id="KB201589">
    <property type="protein sequence ID" value="ESO95889.1"/>
    <property type="molecule type" value="Genomic_DNA"/>
</dbReference>
<gene>
    <name evidence="10" type="ORF">LOTGIDRAFT_239394</name>
</gene>
<evidence type="ECO:0000256" key="5">
    <source>
        <dbReference type="ARBA" id="ARBA00022588"/>
    </source>
</evidence>
<dbReference type="InterPro" id="IPR002861">
    <property type="entry name" value="Reeler_dom"/>
</dbReference>
<dbReference type="InterPro" id="IPR042307">
    <property type="entry name" value="Reeler_sf"/>
</dbReference>
<dbReference type="GO" id="GO:0005576">
    <property type="term" value="C:extracellular region"/>
    <property type="evidence" value="ECO:0007669"/>
    <property type="project" value="UniProtKB-SubCell"/>
</dbReference>
<reference evidence="10 11" key="1">
    <citation type="journal article" date="2013" name="Nature">
        <title>Insights into bilaterian evolution from three spiralian genomes.</title>
        <authorList>
            <person name="Simakov O."/>
            <person name="Marletaz F."/>
            <person name="Cho S.J."/>
            <person name="Edsinger-Gonzales E."/>
            <person name="Havlak P."/>
            <person name="Hellsten U."/>
            <person name="Kuo D.H."/>
            <person name="Larsson T."/>
            <person name="Lv J."/>
            <person name="Arendt D."/>
            <person name="Savage R."/>
            <person name="Osoegawa K."/>
            <person name="de Jong P."/>
            <person name="Grimwood J."/>
            <person name="Chapman J.A."/>
            <person name="Shapiro H."/>
            <person name="Aerts A."/>
            <person name="Otillar R.P."/>
            <person name="Terry A.Y."/>
            <person name="Boore J.L."/>
            <person name="Grigoriev I.V."/>
            <person name="Lindberg D.R."/>
            <person name="Seaver E.C."/>
            <person name="Weisblat D.A."/>
            <person name="Putnam N.H."/>
            <person name="Rokhsar D.S."/>
        </authorList>
    </citation>
    <scope>NUCLEOTIDE SEQUENCE [LARGE SCALE GENOMIC DNA]</scope>
</reference>
<dbReference type="KEGG" id="lgi:LOTGIDRAFT_239394"/>
<dbReference type="GO" id="GO:0045087">
    <property type="term" value="P:innate immune response"/>
    <property type="evidence" value="ECO:0007669"/>
    <property type="project" value="UniProtKB-KW"/>
</dbReference>
<dbReference type="CDD" id="cd08544">
    <property type="entry name" value="Reeler"/>
    <property type="match status" value="1"/>
</dbReference>
<evidence type="ECO:0000256" key="1">
    <source>
        <dbReference type="ARBA" id="ARBA00004613"/>
    </source>
</evidence>
<keyword evidence="3" id="KW-0964">Secreted</keyword>
<dbReference type="OrthoDB" id="2419613at2759"/>
<dbReference type="PROSITE" id="PS51019">
    <property type="entry name" value="REELIN"/>
    <property type="match status" value="1"/>
</dbReference>
<feature type="domain" description="Reelin" evidence="9">
    <location>
        <begin position="20"/>
        <end position="197"/>
    </location>
</feature>
<evidence type="ECO:0000256" key="6">
    <source>
        <dbReference type="ARBA" id="ARBA00022729"/>
    </source>
</evidence>
<organism evidence="10 11">
    <name type="scientific">Lottia gigantea</name>
    <name type="common">Giant owl limpet</name>
    <dbReference type="NCBI Taxonomy" id="225164"/>
    <lineage>
        <taxon>Eukaryota</taxon>
        <taxon>Metazoa</taxon>
        <taxon>Spiralia</taxon>
        <taxon>Lophotrochozoa</taxon>
        <taxon>Mollusca</taxon>
        <taxon>Gastropoda</taxon>
        <taxon>Patellogastropoda</taxon>
        <taxon>Lottioidea</taxon>
        <taxon>Lottiidae</taxon>
        <taxon>Lottia</taxon>
    </lineage>
</organism>
<dbReference type="Proteomes" id="UP000030746">
    <property type="component" value="Unassembled WGS sequence"/>
</dbReference>
<sequence length="237" mass="25833">MPSILQFQLCSLRSDSTIYILVVILGICHYGNGYPGGAPDSACGAMFPSGHSAPPQGSSPPYRIILAKKTYSPGETVKVIIEAKKGHYFKGILLQARNIGCNVNGSDIVGVFTANDNELETKHCFGKVHSSVTHNSNSPKRTKFIYWTAPVHSAGHVIIRATLVEDTSTFWINVVSDILVDLHSRDTPKCIQSTVFPIFPVKGVAYSGVYSAASTRKYTVYELMTILVTCYVINLSK</sequence>
<keyword evidence="11" id="KW-1185">Reference proteome</keyword>
<evidence type="ECO:0000256" key="2">
    <source>
        <dbReference type="ARBA" id="ARBA00008501"/>
    </source>
</evidence>
<evidence type="ECO:0000313" key="10">
    <source>
        <dbReference type="EMBL" id="ESO95889.1"/>
    </source>
</evidence>
<comment type="similarity">
    <text evidence="2">Belongs to the insect defense protein family.</text>
</comment>
<dbReference type="OMA" id="ACAEMFP"/>
<dbReference type="GO" id="GO:0042742">
    <property type="term" value="P:defense response to bacterium"/>
    <property type="evidence" value="ECO:0007669"/>
    <property type="project" value="UniProtKB-KW"/>
</dbReference>
<keyword evidence="6" id="KW-0732">Signal</keyword>
<evidence type="ECO:0000256" key="4">
    <source>
        <dbReference type="ARBA" id="ARBA00022529"/>
    </source>
</evidence>
<comment type="subcellular location">
    <subcellularLocation>
        <location evidence="1">Secreted</location>
    </subcellularLocation>
</comment>
<dbReference type="GeneID" id="20251048"/>
<keyword evidence="5" id="KW-0399">Innate immunity</keyword>
<dbReference type="RefSeq" id="XP_009053425.1">
    <property type="nucleotide sequence ID" value="XM_009055177.1"/>
</dbReference>
<accession>V4C318</accession>
<dbReference type="Gene3D" id="2.60.40.4060">
    <property type="entry name" value="Reeler domain"/>
    <property type="match status" value="1"/>
</dbReference>
<protein>
    <recommendedName>
        <fullName evidence="9">Reelin domain-containing protein</fullName>
    </recommendedName>
</protein>
<dbReference type="PANTHER" id="PTHR45828:SF9">
    <property type="entry name" value="CELL WALL INTEGRITY AND STRESS RESPONSE COMPONENT 4-LIKE-RELATED"/>
    <property type="match status" value="1"/>
</dbReference>
<proteinExistence type="inferred from homology"/>
<name>V4C318_LOTGI</name>
<dbReference type="InterPro" id="IPR051237">
    <property type="entry name" value="Ferric-chelate_Red/DefProt"/>
</dbReference>
<dbReference type="Pfam" id="PF02014">
    <property type="entry name" value="Reeler"/>
    <property type="match status" value="1"/>
</dbReference>
<dbReference type="STRING" id="225164.V4C318"/>
<keyword evidence="4" id="KW-0929">Antimicrobial</keyword>
<dbReference type="CTD" id="20251048"/>
<dbReference type="HOGENOM" id="CLU_091827_2_0_1"/>
<keyword evidence="8" id="KW-0044">Antibiotic</keyword>
<evidence type="ECO:0000256" key="8">
    <source>
        <dbReference type="ARBA" id="ARBA00023022"/>
    </source>
</evidence>
<evidence type="ECO:0000313" key="11">
    <source>
        <dbReference type="Proteomes" id="UP000030746"/>
    </source>
</evidence>